<protein>
    <submittedName>
        <fullName evidence="2">Uncharacterized protein</fullName>
    </submittedName>
</protein>
<evidence type="ECO:0000313" key="3">
    <source>
        <dbReference type="Proteomes" id="UP000269208"/>
    </source>
</evidence>
<dbReference type="AlphaFoldDB" id="A0A447TQ04"/>
<organism evidence="2 3">
    <name type="scientific">Salmonella enterica I</name>
    <dbReference type="NCBI Taxonomy" id="59201"/>
    <lineage>
        <taxon>Bacteria</taxon>
        <taxon>Pseudomonadati</taxon>
        <taxon>Pseudomonadota</taxon>
        <taxon>Gammaproteobacteria</taxon>
        <taxon>Enterobacterales</taxon>
        <taxon>Enterobacteriaceae</taxon>
        <taxon>Salmonella</taxon>
    </lineage>
</organism>
<keyword evidence="1" id="KW-1133">Transmembrane helix</keyword>
<evidence type="ECO:0000256" key="1">
    <source>
        <dbReference type="SAM" id="Phobius"/>
    </source>
</evidence>
<dbReference type="EMBL" id="LR134190">
    <property type="protein sequence ID" value="VEB51491.1"/>
    <property type="molecule type" value="Genomic_DNA"/>
</dbReference>
<name>A0A447TQ04_SALET</name>
<dbReference type="Proteomes" id="UP000269208">
    <property type="component" value="Chromosome"/>
</dbReference>
<gene>
    <name evidence="2" type="ORF">NCTC6754_01196</name>
</gene>
<reference evidence="2 3" key="1">
    <citation type="submission" date="2018-12" db="EMBL/GenBank/DDBJ databases">
        <authorList>
            <consortium name="Pathogen Informatics"/>
        </authorList>
    </citation>
    <scope>NUCLEOTIDE SEQUENCE [LARGE SCALE GENOMIC DNA]</scope>
    <source>
        <strain evidence="2 3">NCTC6754</strain>
    </source>
</reference>
<keyword evidence="1" id="KW-0812">Transmembrane</keyword>
<feature type="transmembrane region" description="Helical" evidence="1">
    <location>
        <begin position="20"/>
        <end position="38"/>
    </location>
</feature>
<sequence length="71" mass="8235">MAVVPPSQTSLRLGELEAKVFTILEIFNLILNLLIILCHMPRTKWLYMQNYTMDTAVKAHFMEPEGNQEQL</sequence>
<proteinExistence type="predicted"/>
<keyword evidence="1" id="KW-0472">Membrane</keyword>
<accession>A0A447TQ04</accession>
<evidence type="ECO:0000313" key="2">
    <source>
        <dbReference type="EMBL" id="VEB51491.1"/>
    </source>
</evidence>